<comment type="caution">
    <text evidence="1">The sequence shown here is derived from an EMBL/GenBank/DDBJ whole genome shotgun (WGS) entry which is preliminary data.</text>
</comment>
<keyword evidence="2" id="KW-1185">Reference proteome</keyword>
<sequence length="257" mass="29595">MMIWILFLPLVLSAASPKWVETVDSLQPGPHPNMRSMTAEYRLSWKGMVDAGKVTMEFRRDRGAIEAVAGGRSLGWAAKMFPFAFEYRSRLDAEDLRPLQSSGWESDRKDTIQLKTRWRRQELSVIEKITPHGRDEHYRRDHEFSFSGCKDLFAGILHVRSQPLAKGEIHRFVVYPQTAAYLVETRVIGRELHFGKPAIRIDLQLRKIGHELALERYEKLKSATLWLADDPDRLLLEMRADAFIGDVRMVLTGAHPL</sequence>
<name>A0A840V5S2_9BACT</name>
<evidence type="ECO:0008006" key="3">
    <source>
        <dbReference type="Google" id="ProtNLM"/>
    </source>
</evidence>
<dbReference type="Pfam" id="PF11306">
    <property type="entry name" value="DUF3108"/>
    <property type="match status" value="1"/>
</dbReference>
<dbReference type="Proteomes" id="UP000557717">
    <property type="component" value="Unassembled WGS sequence"/>
</dbReference>
<dbReference type="RefSeq" id="WP_221285212.1">
    <property type="nucleotide sequence ID" value="NZ_JACHFD010000018.1"/>
</dbReference>
<dbReference type="InterPro" id="IPR021457">
    <property type="entry name" value="DUF3108"/>
</dbReference>
<reference evidence="1 2" key="1">
    <citation type="submission" date="2020-08" db="EMBL/GenBank/DDBJ databases">
        <title>Genomic Encyclopedia of Type Strains, Phase IV (KMG-IV): sequencing the most valuable type-strain genomes for metagenomic binning, comparative biology and taxonomic classification.</title>
        <authorList>
            <person name="Goeker M."/>
        </authorList>
    </citation>
    <scope>NUCLEOTIDE SEQUENCE [LARGE SCALE GENOMIC DNA]</scope>
    <source>
        <strain evidence="1 2">YC6886</strain>
    </source>
</reference>
<evidence type="ECO:0000313" key="1">
    <source>
        <dbReference type="EMBL" id="MBB5352983.1"/>
    </source>
</evidence>
<proteinExistence type="predicted"/>
<organism evidence="1 2">
    <name type="scientific">Haloferula luteola</name>
    <dbReference type="NCBI Taxonomy" id="595692"/>
    <lineage>
        <taxon>Bacteria</taxon>
        <taxon>Pseudomonadati</taxon>
        <taxon>Verrucomicrobiota</taxon>
        <taxon>Verrucomicrobiia</taxon>
        <taxon>Verrucomicrobiales</taxon>
        <taxon>Verrucomicrobiaceae</taxon>
        <taxon>Haloferula</taxon>
    </lineage>
</organism>
<gene>
    <name evidence="1" type="ORF">HNR46_003233</name>
</gene>
<evidence type="ECO:0000313" key="2">
    <source>
        <dbReference type="Proteomes" id="UP000557717"/>
    </source>
</evidence>
<accession>A0A840V5S2</accession>
<dbReference type="AlphaFoldDB" id="A0A840V5S2"/>
<protein>
    <recommendedName>
        <fullName evidence="3">DUF3108 domain-containing protein</fullName>
    </recommendedName>
</protein>
<dbReference type="EMBL" id="JACHFD010000018">
    <property type="protein sequence ID" value="MBB5352983.1"/>
    <property type="molecule type" value="Genomic_DNA"/>
</dbReference>